<accession>A0A067GI70</accession>
<dbReference type="InterPro" id="IPR025757">
    <property type="entry name" value="MIP1_Leuzipper"/>
</dbReference>
<gene>
    <name evidence="4" type="ORF">CISIN_1g007118mg</name>
</gene>
<organism evidence="4 5">
    <name type="scientific">Citrus sinensis</name>
    <name type="common">Sweet orange</name>
    <name type="synonym">Citrus aurantium var. sinensis</name>
    <dbReference type="NCBI Taxonomy" id="2711"/>
    <lineage>
        <taxon>Eukaryota</taxon>
        <taxon>Viridiplantae</taxon>
        <taxon>Streptophyta</taxon>
        <taxon>Embryophyta</taxon>
        <taxon>Tracheophyta</taxon>
        <taxon>Spermatophyta</taxon>
        <taxon>Magnoliopsida</taxon>
        <taxon>eudicotyledons</taxon>
        <taxon>Gunneridae</taxon>
        <taxon>Pentapetalae</taxon>
        <taxon>rosids</taxon>
        <taxon>malvids</taxon>
        <taxon>Sapindales</taxon>
        <taxon>Rutaceae</taxon>
        <taxon>Aurantioideae</taxon>
        <taxon>Citrus</taxon>
    </lineage>
</organism>
<sequence>MWFEGSTDNKTLGLRVTSRHKRSKSFPYKKRVDEGDNLGSSQEASHGGRLDTRHLEDSAKTRKKHSPKKEAQNNLKQEILQLEKRLQDQFQVRHALEKALGYRTSSNVDISNMSMPKPAAELIKEIAVLELEVVYLEQYLLSLYRKAFDQQISSVSPTKVERLKSPLTTPRGRFREVSEPDFTPKGENPAIQSGCQTIDDQMQESNCVGEDKLLDSGVHRCHSSLSQHSAFPARSSPPADSLDRAVRSCHSQPLSMVEYVQNAPNLISLAEHLGTRISDHVPETPNRLSEDMIKCMSAIYCKLADPPLMHNGLSSPNSSLSSMSAFSPRNQCDIWSPGCKNNSSFDVRVDNPFHVEGLQEFSGPYSTMVEIPWIYRDSQKLGDVEHLLQNFKSLISRLETVDPRKLKHEEKLAFWINVHNALVMHAFLAYGIPQNNIKRLFLLLKAAYNVGGHIVSADSIQNSILGCRMSRPGQWICLLLSSKGKFKSGDERQAYAIEHPESLLHFALCSGSHSDPAVRVYTPKRVFQELEGAKEEYIRAAFGIRKDQKILLPKIVEAYAKDSGLCAAGIMEMIQQSLPESLRKSVRKCQLSKSRKSIEWIPHNFTFRYLISKELVR</sequence>
<feature type="compositionally biased region" description="Basic and acidic residues" evidence="1">
    <location>
        <begin position="46"/>
        <end position="60"/>
    </location>
</feature>
<feature type="compositionally biased region" description="Basic residues" evidence="1">
    <location>
        <begin position="17"/>
        <end position="29"/>
    </location>
</feature>
<feature type="region of interest" description="Disordered" evidence="1">
    <location>
        <begin position="1"/>
        <end position="74"/>
    </location>
</feature>
<dbReference type="Pfam" id="PF14389">
    <property type="entry name" value="Lzipper-MIP1"/>
    <property type="match status" value="1"/>
</dbReference>
<protein>
    <recommendedName>
        <fullName evidence="6">DUF547 domain-containing protein</fullName>
    </recommendedName>
</protein>
<dbReference type="Pfam" id="PF04784">
    <property type="entry name" value="DUF547"/>
    <property type="match status" value="1"/>
</dbReference>
<evidence type="ECO:0000259" key="3">
    <source>
        <dbReference type="Pfam" id="PF14389"/>
    </source>
</evidence>
<dbReference type="eggNOG" id="ENOG502QQYA">
    <property type="taxonomic scope" value="Eukaryota"/>
</dbReference>
<evidence type="ECO:0000313" key="5">
    <source>
        <dbReference type="Proteomes" id="UP000027120"/>
    </source>
</evidence>
<evidence type="ECO:0008006" key="6">
    <source>
        <dbReference type="Google" id="ProtNLM"/>
    </source>
</evidence>
<keyword evidence="5" id="KW-1185">Reference proteome</keyword>
<feature type="compositionally biased region" description="Polar residues" evidence="1">
    <location>
        <begin position="1"/>
        <end position="10"/>
    </location>
</feature>
<name>A0A067GI70_CITSI</name>
<evidence type="ECO:0000313" key="4">
    <source>
        <dbReference type="EMBL" id="KDO79418.1"/>
    </source>
</evidence>
<dbReference type="SMR" id="A0A067GI70"/>
<proteinExistence type="predicted"/>
<dbReference type="PaxDb" id="2711-XP_006466696.1"/>
<evidence type="ECO:0000259" key="2">
    <source>
        <dbReference type="Pfam" id="PF04784"/>
    </source>
</evidence>
<reference evidence="4 5" key="1">
    <citation type="submission" date="2014-04" db="EMBL/GenBank/DDBJ databases">
        <authorList>
            <consortium name="International Citrus Genome Consortium"/>
            <person name="Gmitter F."/>
            <person name="Chen C."/>
            <person name="Farmerie W."/>
            <person name="Harkins T."/>
            <person name="Desany B."/>
            <person name="Mohiuddin M."/>
            <person name="Kodira C."/>
            <person name="Borodovsky M."/>
            <person name="Lomsadze A."/>
            <person name="Burns P."/>
            <person name="Jenkins J."/>
            <person name="Prochnik S."/>
            <person name="Shu S."/>
            <person name="Chapman J."/>
            <person name="Pitluck S."/>
            <person name="Schmutz J."/>
            <person name="Rokhsar D."/>
        </authorList>
    </citation>
    <scope>NUCLEOTIDE SEQUENCE</scope>
</reference>
<evidence type="ECO:0000256" key="1">
    <source>
        <dbReference type="SAM" id="MobiDB-lite"/>
    </source>
</evidence>
<feature type="domain" description="DUF547" evidence="2">
    <location>
        <begin position="404"/>
        <end position="538"/>
    </location>
</feature>
<feature type="domain" description="Ternary complex factor MIP1 leucine-zipper" evidence="3">
    <location>
        <begin position="68"/>
        <end position="150"/>
    </location>
</feature>
<dbReference type="EMBL" id="KK784878">
    <property type="protein sequence ID" value="KDO79418.1"/>
    <property type="molecule type" value="Genomic_DNA"/>
</dbReference>
<dbReference type="AlphaFoldDB" id="A0A067GI70"/>
<dbReference type="PANTHER" id="PTHR23054:SF18">
    <property type="entry name" value="TERNARY COMPLEX FACTOR MIP1, LEUCINE-ZIPPER"/>
    <property type="match status" value="1"/>
</dbReference>
<dbReference type="PANTHER" id="PTHR23054">
    <property type="entry name" value="TERNARY COMPLEX FACTOR MIP1, LEUCINE-ZIPPER-RELATED"/>
    <property type="match status" value="1"/>
</dbReference>
<dbReference type="InterPro" id="IPR006869">
    <property type="entry name" value="DUF547"/>
</dbReference>
<dbReference type="Proteomes" id="UP000027120">
    <property type="component" value="Unassembled WGS sequence"/>
</dbReference>